<dbReference type="InterPro" id="IPR029069">
    <property type="entry name" value="HotDog_dom_sf"/>
</dbReference>
<feature type="domain" description="Thioesterase" evidence="3">
    <location>
        <begin position="43"/>
        <end position="119"/>
    </location>
</feature>
<evidence type="ECO:0000256" key="1">
    <source>
        <dbReference type="ARBA" id="ARBA00008324"/>
    </source>
</evidence>
<keyword evidence="2" id="KW-0378">Hydrolase</keyword>
<organism evidence="4">
    <name type="scientific">uncultured Blastococcus sp</name>
    <dbReference type="NCBI Taxonomy" id="217144"/>
    <lineage>
        <taxon>Bacteria</taxon>
        <taxon>Bacillati</taxon>
        <taxon>Actinomycetota</taxon>
        <taxon>Actinomycetes</taxon>
        <taxon>Geodermatophilales</taxon>
        <taxon>Geodermatophilaceae</taxon>
        <taxon>Blastococcus</taxon>
        <taxon>environmental samples</taxon>
    </lineage>
</organism>
<dbReference type="CDD" id="cd03443">
    <property type="entry name" value="PaaI_thioesterase"/>
    <property type="match status" value="1"/>
</dbReference>
<comment type="similarity">
    <text evidence="1">Belongs to the thioesterase PaaI family.</text>
</comment>
<reference evidence="4" key="1">
    <citation type="submission" date="2020-02" db="EMBL/GenBank/DDBJ databases">
        <authorList>
            <person name="Meier V. D."/>
        </authorList>
    </citation>
    <scope>NUCLEOTIDE SEQUENCE</scope>
    <source>
        <strain evidence="4">AVDCRST_MAG57</strain>
    </source>
</reference>
<dbReference type="Pfam" id="PF03061">
    <property type="entry name" value="4HBT"/>
    <property type="match status" value="1"/>
</dbReference>
<name>A0A6J4H6X8_9ACTN</name>
<dbReference type="GO" id="GO:0005829">
    <property type="term" value="C:cytosol"/>
    <property type="evidence" value="ECO:0007669"/>
    <property type="project" value="TreeGrafter"/>
</dbReference>
<sequence length="131" mass="13219">MTDPSALLSLMPFAVATGIVLDRATAEEVAGHLPWAPDRCTAGGLMHGGALMTLADSVGAVCAFLNLPAGASTSTVASSTALMRGVRGGSAHAVARPRHAGRSFVTVLVEVTDDEGRPVAQVTQTQAVLPG</sequence>
<dbReference type="PANTHER" id="PTHR43240">
    <property type="entry name" value="1,4-DIHYDROXY-2-NAPHTHOYL-COA THIOESTERASE 1"/>
    <property type="match status" value="1"/>
</dbReference>
<dbReference type="Gene3D" id="3.10.129.10">
    <property type="entry name" value="Hotdog Thioesterase"/>
    <property type="match status" value="1"/>
</dbReference>
<dbReference type="SUPFAM" id="SSF54637">
    <property type="entry name" value="Thioesterase/thiol ester dehydrase-isomerase"/>
    <property type="match status" value="1"/>
</dbReference>
<accession>A0A6J4H6X8</accession>
<dbReference type="AlphaFoldDB" id="A0A6J4H6X8"/>
<dbReference type="NCBIfam" id="TIGR00369">
    <property type="entry name" value="unchar_dom_1"/>
    <property type="match status" value="1"/>
</dbReference>
<evidence type="ECO:0000259" key="3">
    <source>
        <dbReference type="Pfam" id="PF03061"/>
    </source>
</evidence>
<protein>
    <submittedName>
        <fullName evidence="4">Thioesterase family protein</fullName>
    </submittedName>
</protein>
<dbReference type="PANTHER" id="PTHR43240:SF5">
    <property type="entry name" value="1,4-DIHYDROXY-2-NAPHTHOYL-COA THIOESTERASE 1"/>
    <property type="match status" value="1"/>
</dbReference>
<proteinExistence type="inferred from homology"/>
<dbReference type="InterPro" id="IPR003736">
    <property type="entry name" value="PAAI_dom"/>
</dbReference>
<dbReference type="InterPro" id="IPR006683">
    <property type="entry name" value="Thioestr_dom"/>
</dbReference>
<dbReference type="EMBL" id="CADCTI010000028">
    <property type="protein sequence ID" value="CAA9215498.1"/>
    <property type="molecule type" value="Genomic_DNA"/>
</dbReference>
<gene>
    <name evidence="4" type="ORF">AVDCRST_MAG57-301</name>
</gene>
<evidence type="ECO:0000256" key="2">
    <source>
        <dbReference type="ARBA" id="ARBA00022801"/>
    </source>
</evidence>
<evidence type="ECO:0000313" key="4">
    <source>
        <dbReference type="EMBL" id="CAA9215498.1"/>
    </source>
</evidence>
<dbReference type="GO" id="GO:0061522">
    <property type="term" value="F:1,4-dihydroxy-2-naphthoyl-CoA thioesterase activity"/>
    <property type="evidence" value="ECO:0007669"/>
    <property type="project" value="TreeGrafter"/>
</dbReference>